<dbReference type="InterPro" id="IPR029510">
    <property type="entry name" value="Ald_DH_CS_GLU"/>
</dbReference>
<dbReference type="CDD" id="cd07141">
    <property type="entry name" value="ALDH_F1AB_F2_RALDH1"/>
    <property type="match status" value="1"/>
</dbReference>
<dbReference type="AlphaFoldDB" id="A0A6P3Y0P6"/>
<dbReference type="CTD" id="34256"/>
<accession>A0A6P3Y0P6</accession>
<evidence type="ECO:0000256" key="6">
    <source>
        <dbReference type="RuleBase" id="RU003345"/>
    </source>
</evidence>
<evidence type="ECO:0000313" key="9">
    <source>
        <dbReference type="RefSeq" id="XP_014483788.1"/>
    </source>
</evidence>
<dbReference type="SUPFAM" id="SSF53720">
    <property type="entry name" value="ALDH-like"/>
    <property type="match status" value="1"/>
</dbReference>
<feature type="active site" evidence="4 5">
    <location>
        <position position="274"/>
    </location>
</feature>
<dbReference type="KEGG" id="dqu:106749146"/>
<keyword evidence="8" id="KW-1185">Reference proteome</keyword>
<dbReference type="GO" id="GO:0006081">
    <property type="term" value="P:aldehyde metabolic process"/>
    <property type="evidence" value="ECO:0007669"/>
    <property type="project" value="InterPro"/>
</dbReference>
<dbReference type="InterPro" id="IPR016163">
    <property type="entry name" value="Ald_DH_C"/>
</dbReference>
<dbReference type="InterPro" id="IPR016161">
    <property type="entry name" value="Ald_DH/histidinol_DH"/>
</dbReference>
<dbReference type="InterPro" id="IPR015590">
    <property type="entry name" value="Aldehyde_DH_dom"/>
</dbReference>
<dbReference type="PANTHER" id="PTHR11699">
    <property type="entry name" value="ALDEHYDE DEHYDROGENASE-RELATED"/>
    <property type="match status" value="1"/>
</dbReference>
<dbReference type="FunFam" id="3.40.309.10:FF:000001">
    <property type="entry name" value="Mitochondrial aldehyde dehydrogenase 2"/>
    <property type="match status" value="1"/>
</dbReference>
<name>A0A6P3Y0P6_DINQU</name>
<dbReference type="PROSITE" id="PS00687">
    <property type="entry name" value="ALDEHYDE_DEHYDR_GLU"/>
    <property type="match status" value="1"/>
</dbReference>
<keyword evidence="2 3" id="KW-0560">Oxidoreductase</keyword>
<dbReference type="GeneID" id="106749146"/>
<evidence type="ECO:0000256" key="4">
    <source>
        <dbReference type="PIRSR" id="PIRSR036492-1"/>
    </source>
</evidence>
<organism evidence="8 9">
    <name type="scientific">Dinoponera quadriceps</name>
    <name type="common">South American ant</name>
    <dbReference type="NCBI Taxonomy" id="609295"/>
    <lineage>
        <taxon>Eukaryota</taxon>
        <taxon>Metazoa</taxon>
        <taxon>Ecdysozoa</taxon>
        <taxon>Arthropoda</taxon>
        <taxon>Hexapoda</taxon>
        <taxon>Insecta</taxon>
        <taxon>Pterygota</taxon>
        <taxon>Neoptera</taxon>
        <taxon>Endopterygota</taxon>
        <taxon>Hymenoptera</taxon>
        <taxon>Apocrita</taxon>
        <taxon>Aculeata</taxon>
        <taxon>Formicoidea</taxon>
        <taxon>Formicidae</taxon>
        <taxon>Ponerinae</taxon>
        <taxon>Ponerini</taxon>
        <taxon>Dinoponera</taxon>
    </lineage>
</organism>
<evidence type="ECO:0000259" key="7">
    <source>
        <dbReference type="Pfam" id="PF00171"/>
    </source>
</evidence>
<evidence type="ECO:0000256" key="2">
    <source>
        <dbReference type="ARBA" id="ARBA00023002"/>
    </source>
</evidence>
<dbReference type="Gene3D" id="3.40.309.10">
    <property type="entry name" value="Aldehyde Dehydrogenase, Chain A, domain 2"/>
    <property type="match status" value="1"/>
</dbReference>
<dbReference type="Proteomes" id="UP000515204">
    <property type="component" value="Unplaced"/>
</dbReference>
<dbReference type="PROSITE" id="PS00070">
    <property type="entry name" value="ALDEHYDE_DEHYDR_CYS"/>
    <property type="match status" value="1"/>
</dbReference>
<protein>
    <recommendedName>
        <fullName evidence="3">Aldehyde dehydrogenase</fullName>
    </recommendedName>
</protein>
<dbReference type="GO" id="GO:0016620">
    <property type="term" value="F:oxidoreductase activity, acting on the aldehyde or oxo group of donors, NAD or NADP as acceptor"/>
    <property type="evidence" value="ECO:0007669"/>
    <property type="project" value="InterPro"/>
</dbReference>
<dbReference type="InterPro" id="IPR012394">
    <property type="entry name" value="Aldehyde_DH_NAD(P)"/>
</dbReference>
<dbReference type="Pfam" id="PF00171">
    <property type="entry name" value="Aldedh"/>
    <property type="match status" value="1"/>
</dbReference>
<dbReference type="Gene3D" id="3.40.605.10">
    <property type="entry name" value="Aldehyde Dehydrogenase, Chain A, domain 1"/>
    <property type="match status" value="1"/>
</dbReference>
<sequence length="506" mass="55598">MFGVISKIRYFSSMVLPAPNINPPILYTGIFINNEWHKSKDKKTFPTFNPTTGKAIAEVQESDSTDIDAAVQAASKAFKLGSPWRTMDASQRGTLLHRLADLMERDRIYLASLETFNNGKPYSTACDFDVTASIKTLRYYAGWADKYHGKVIPADGNIFAYTRHEPVGVCGQIIPWNFPILMMAWKLGPALATGNVVVLKPAEQTPLTALYIAQLTKEAGFPSGVVNVVPGYGKAGAALVTHDKVNKIAFTGSTEVGKLVQQNTANNLKRITLELGGKSPNIILKDADLDYAVERAHFGLFFNMGQCCCAGSRTFVQDSIYDEFVEKSVRRAKLKNVGDPFDLKTEQGPQIDQEQLNKIMSMIDSGKNEGATLVSGGERIGNEGYFVAPTVFADVQDEMTIAKEEIFGPVQQILKFSDLDEVIERANNTDYGLAAAIFTKDIDKANYLVQSLRAGTVWVNTYNVLAPQVSFGGYKMSGHGRELGEYGLEAYTEIKSVIVKTNNKNT</sequence>
<dbReference type="OrthoDB" id="310895at2759"/>
<evidence type="ECO:0000313" key="8">
    <source>
        <dbReference type="Proteomes" id="UP000515204"/>
    </source>
</evidence>
<reference evidence="9" key="1">
    <citation type="submission" date="2025-08" db="UniProtKB">
        <authorList>
            <consortium name="RefSeq"/>
        </authorList>
    </citation>
    <scope>IDENTIFICATION</scope>
</reference>
<dbReference type="PIRSF" id="PIRSF036492">
    <property type="entry name" value="ALDH"/>
    <property type="match status" value="1"/>
</dbReference>
<dbReference type="InterPro" id="IPR016160">
    <property type="entry name" value="Ald_DH_CS_CYS"/>
</dbReference>
<evidence type="ECO:0000256" key="5">
    <source>
        <dbReference type="PROSITE-ProRule" id="PRU10007"/>
    </source>
</evidence>
<proteinExistence type="inferred from homology"/>
<gene>
    <name evidence="9" type="primary">LOC106749146</name>
</gene>
<evidence type="ECO:0000256" key="1">
    <source>
        <dbReference type="ARBA" id="ARBA00009986"/>
    </source>
</evidence>
<evidence type="ECO:0000256" key="3">
    <source>
        <dbReference type="PIRNR" id="PIRNR036492"/>
    </source>
</evidence>
<dbReference type="RefSeq" id="XP_014483788.1">
    <property type="nucleotide sequence ID" value="XM_014628302.1"/>
</dbReference>
<dbReference type="InterPro" id="IPR016162">
    <property type="entry name" value="Ald_DH_N"/>
</dbReference>
<dbReference type="FunFam" id="3.40.605.10:FF:000050">
    <property type="entry name" value="Aldehyde dehydrogenase, mitochondrial"/>
    <property type="match status" value="1"/>
</dbReference>
<feature type="active site" evidence="4">
    <location>
        <position position="308"/>
    </location>
</feature>
<feature type="domain" description="Aldehyde dehydrogenase" evidence="7">
    <location>
        <begin position="36"/>
        <end position="497"/>
    </location>
</feature>
<comment type="similarity">
    <text evidence="1 3 6">Belongs to the aldehyde dehydrogenase family.</text>
</comment>